<evidence type="ECO:0000313" key="1">
    <source>
        <dbReference type="EMBL" id="RXN00515.1"/>
    </source>
</evidence>
<dbReference type="Proteomes" id="UP000289886">
    <property type="component" value="Unassembled WGS sequence"/>
</dbReference>
<dbReference type="EMBL" id="SCEB01000170">
    <property type="protein sequence ID" value="RXN00515.1"/>
    <property type="molecule type" value="Genomic_DNA"/>
</dbReference>
<comment type="caution">
    <text evidence="1">The sequence shown here is derived from an EMBL/GenBank/DDBJ whole genome shotgun (WGS) entry which is preliminary data.</text>
</comment>
<accession>A0A662YV50</accession>
<sequence length="75" mass="8568">MQTEETKHRLVDRWYFMGVLFPVENVQTAGGYVLHGVTLAEKLRLGDRVQLFVDEGALTLTQLQAIEQTIKDVIH</sequence>
<proteinExistence type="predicted"/>
<evidence type="ECO:0000313" key="2">
    <source>
        <dbReference type="Proteomes" id="UP000289886"/>
    </source>
</evidence>
<keyword evidence="2" id="KW-1185">Reference proteome</keyword>
<organism evidence="1 2">
    <name type="scientific">Acipenser ruthenus</name>
    <name type="common">Sterlet sturgeon</name>
    <dbReference type="NCBI Taxonomy" id="7906"/>
    <lineage>
        <taxon>Eukaryota</taxon>
        <taxon>Metazoa</taxon>
        <taxon>Chordata</taxon>
        <taxon>Craniata</taxon>
        <taxon>Vertebrata</taxon>
        <taxon>Euteleostomi</taxon>
        <taxon>Actinopterygii</taxon>
        <taxon>Chondrostei</taxon>
        <taxon>Acipenseriformes</taxon>
        <taxon>Acipenseridae</taxon>
        <taxon>Acipenser</taxon>
    </lineage>
</organism>
<dbReference type="AlphaFoldDB" id="A0A662YV50"/>
<name>A0A662YV50_ACIRT</name>
<gene>
    <name evidence="1" type="ORF">EOD39_9330</name>
</gene>
<protein>
    <submittedName>
        <fullName evidence="1">Uncharacterized protein</fullName>
    </submittedName>
</protein>
<reference evidence="1 2" key="1">
    <citation type="submission" date="2019-01" db="EMBL/GenBank/DDBJ databases">
        <title>Draft Genome and Complete Hox-Cluster Characterization of the Sterlet Sturgeon (Acipenser ruthenus).</title>
        <authorList>
            <person name="Wei Q."/>
        </authorList>
    </citation>
    <scope>NUCLEOTIDE SEQUENCE [LARGE SCALE GENOMIC DNA]</scope>
    <source>
        <strain evidence="1">WHYD16114868_AA</strain>
        <tissue evidence="1">Blood</tissue>
    </source>
</reference>